<evidence type="ECO:0000313" key="1">
    <source>
        <dbReference type="EMBL" id="GAT44813.1"/>
    </source>
</evidence>
<accession>A0ABQ0L0W6</accession>
<keyword evidence="2" id="KW-1185">Reference proteome</keyword>
<dbReference type="Proteomes" id="UP000815677">
    <property type="component" value="Unassembled WGS sequence"/>
</dbReference>
<organism evidence="1 2">
    <name type="scientific">Mycena chlorophos</name>
    <name type="common">Agaric fungus</name>
    <name type="synonym">Agaricus chlorophos</name>
    <dbReference type="NCBI Taxonomy" id="658473"/>
    <lineage>
        <taxon>Eukaryota</taxon>
        <taxon>Fungi</taxon>
        <taxon>Dikarya</taxon>
        <taxon>Basidiomycota</taxon>
        <taxon>Agaricomycotina</taxon>
        <taxon>Agaricomycetes</taxon>
        <taxon>Agaricomycetidae</taxon>
        <taxon>Agaricales</taxon>
        <taxon>Marasmiineae</taxon>
        <taxon>Mycenaceae</taxon>
        <taxon>Mycena</taxon>
    </lineage>
</organism>
<reference evidence="1" key="1">
    <citation type="submission" date="2014-09" db="EMBL/GenBank/DDBJ databases">
        <title>Genome sequence of the luminous mushroom Mycena chlorophos for searching fungal bioluminescence genes.</title>
        <authorList>
            <person name="Tanaka Y."/>
            <person name="Kasuga D."/>
            <person name="Oba Y."/>
            <person name="Hase S."/>
            <person name="Sato K."/>
            <person name="Oba Y."/>
            <person name="Sakakibara Y."/>
        </authorList>
    </citation>
    <scope>NUCLEOTIDE SEQUENCE</scope>
</reference>
<proteinExistence type="predicted"/>
<sequence length="258" mass="28825">MSQRLHPALRESNISHLPARLQLRARAALRGPGSLNALNNLPVADQAIPTSQRQLFLPVLYAAFDTQPLDALRQDTDWADLQTVADRIQWVLVAFRGLRSLIEGNCVPQDTMPDGWGRVWLWMEFMDDFIDVLPFGLVAEQMQHALPALDLPTNQKLRDTLRPCTGNVHRSELLFIKSRSMKASTAPSKIPSRRRWLAKSDVVCPSQGFAGDEQLQLDDVEIGQRLEQSFGASGKKETATSCYIGKRLCYCSTSVAPL</sequence>
<dbReference type="EMBL" id="DF840249">
    <property type="protein sequence ID" value="GAT44813.1"/>
    <property type="molecule type" value="Genomic_DNA"/>
</dbReference>
<name>A0ABQ0L0W6_MYCCL</name>
<evidence type="ECO:0000313" key="2">
    <source>
        <dbReference type="Proteomes" id="UP000815677"/>
    </source>
</evidence>
<protein>
    <submittedName>
        <fullName evidence="1">Uncharacterized protein</fullName>
    </submittedName>
</protein>
<gene>
    <name evidence="1" type="ORF">MCHLO_02421</name>
</gene>